<keyword evidence="8" id="KW-0520">NAD</keyword>
<gene>
    <name evidence="11" type="ORF">EDC19_2499</name>
</gene>
<dbReference type="InterPro" id="IPR020084">
    <property type="entry name" value="NUDIX_hydrolase_CS"/>
</dbReference>
<dbReference type="EC" id="3.6.1.22" evidence="4"/>
<dbReference type="Proteomes" id="UP000294545">
    <property type="component" value="Unassembled WGS sequence"/>
</dbReference>
<dbReference type="Gene3D" id="3.90.79.20">
    <property type="match status" value="1"/>
</dbReference>
<evidence type="ECO:0000313" key="12">
    <source>
        <dbReference type="Proteomes" id="UP000294545"/>
    </source>
</evidence>
<dbReference type="GO" id="GO:0019677">
    <property type="term" value="P:NAD+ catabolic process"/>
    <property type="evidence" value="ECO:0007669"/>
    <property type="project" value="TreeGrafter"/>
</dbReference>
<evidence type="ECO:0000256" key="4">
    <source>
        <dbReference type="ARBA" id="ARBA00012381"/>
    </source>
</evidence>
<dbReference type="InterPro" id="IPR015797">
    <property type="entry name" value="NUDIX_hydrolase-like_dom_sf"/>
</dbReference>
<dbReference type="Gene3D" id="3.90.79.10">
    <property type="entry name" value="Nucleoside Triphosphate Pyrophosphohydrolase"/>
    <property type="match status" value="1"/>
</dbReference>
<dbReference type="PANTHER" id="PTHR42904">
    <property type="entry name" value="NUDIX HYDROLASE, NUDC SUBFAMILY"/>
    <property type="match status" value="1"/>
</dbReference>
<evidence type="ECO:0000256" key="6">
    <source>
        <dbReference type="ARBA" id="ARBA00022801"/>
    </source>
</evidence>
<evidence type="ECO:0000313" key="11">
    <source>
        <dbReference type="EMBL" id="TCK89085.1"/>
    </source>
</evidence>
<accession>A0A4R1MAM6</accession>
<dbReference type="RefSeq" id="WP_132283164.1">
    <property type="nucleotide sequence ID" value="NZ_SMGQ01000016.1"/>
</dbReference>
<dbReference type="NCBIfam" id="NF001299">
    <property type="entry name" value="PRK00241.1"/>
    <property type="match status" value="1"/>
</dbReference>
<proteinExistence type="inferred from homology"/>
<keyword evidence="12" id="KW-1185">Reference proteome</keyword>
<evidence type="ECO:0000256" key="5">
    <source>
        <dbReference type="ARBA" id="ARBA00022723"/>
    </source>
</evidence>
<dbReference type="CDD" id="cd03429">
    <property type="entry name" value="NUDIX_NADH_pyrophosphatase_Nudt13"/>
    <property type="match status" value="1"/>
</dbReference>
<keyword evidence="7" id="KW-0460">Magnesium</keyword>
<protein>
    <recommendedName>
        <fullName evidence="4">NAD(+) diphosphatase</fullName>
        <ecNumber evidence="4">3.6.1.22</ecNumber>
    </recommendedName>
</protein>
<evidence type="ECO:0000256" key="3">
    <source>
        <dbReference type="ARBA" id="ARBA00009595"/>
    </source>
</evidence>
<dbReference type="InterPro" id="IPR000086">
    <property type="entry name" value="NUDIX_hydrolase_dom"/>
</dbReference>
<evidence type="ECO:0000256" key="8">
    <source>
        <dbReference type="ARBA" id="ARBA00023027"/>
    </source>
</evidence>
<feature type="domain" description="Nudix hydrolase" evidence="10">
    <location>
        <begin position="154"/>
        <end position="281"/>
    </location>
</feature>
<reference evidence="11 12" key="1">
    <citation type="submission" date="2019-03" db="EMBL/GenBank/DDBJ databases">
        <title>Genomic Encyclopedia of Type Strains, Phase IV (KMG-IV): sequencing the most valuable type-strain genomes for metagenomic binning, comparative biology and taxonomic classification.</title>
        <authorList>
            <person name="Goeker M."/>
        </authorList>
    </citation>
    <scope>NUCLEOTIDE SEQUENCE [LARGE SCALE GENOMIC DNA]</scope>
    <source>
        <strain evidence="11 12">DSM 24176</strain>
    </source>
</reference>
<dbReference type="GO" id="GO:0046872">
    <property type="term" value="F:metal ion binding"/>
    <property type="evidence" value="ECO:0007669"/>
    <property type="project" value="UniProtKB-KW"/>
</dbReference>
<name>A0A4R1MAM6_9FIRM</name>
<comment type="similarity">
    <text evidence="3">Belongs to the Nudix hydrolase family. NudC subfamily.</text>
</comment>
<dbReference type="GO" id="GO:0006742">
    <property type="term" value="P:NADP+ catabolic process"/>
    <property type="evidence" value="ECO:0007669"/>
    <property type="project" value="TreeGrafter"/>
</dbReference>
<evidence type="ECO:0000256" key="2">
    <source>
        <dbReference type="ARBA" id="ARBA00001947"/>
    </source>
</evidence>
<dbReference type="PROSITE" id="PS00893">
    <property type="entry name" value="NUDIX_BOX"/>
    <property type="match status" value="1"/>
</dbReference>
<dbReference type="EMBL" id="SMGQ01000016">
    <property type="protein sequence ID" value="TCK89085.1"/>
    <property type="molecule type" value="Genomic_DNA"/>
</dbReference>
<dbReference type="Pfam" id="PF00293">
    <property type="entry name" value="NUDIX"/>
    <property type="match status" value="1"/>
</dbReference>
<keyword evidence="6" id="KW-0378">Hydrolase</keyword>
<keyword evidence="5" id="KW-0479">Metal-binding</keyword>
<dbReference type="PROSITE" id="PS51462">
    <property type="entry name" value="NUDIX"/>
    <property type="match status" value="1"/>
</dbReference>
<comment type="cofactor">
    <cofactor evidence="1">
        <name>Mg(2+)</name>
        <dbReference type="ChEBI" id="CHEBI:18420"/>
    </cofactor>
</comment>
<evidence type="ECO:0000256" key="9">
    <source>
        <dbReference type="ARBA" id="ARBA00023679"/>
    </source>
</evidence>
<dbReference type="OrthoDB" id="9787476at2"/>
<organism evidence="11 12">
    <name type="scientific">Natranaerovirga hydrolytica</name>
    <dbReference type="NCBI Taxonomy" id="680378"/>
    <lineage>
        <taxon>Bacteria</taxon>
        <taxon>Bacillati</taxon>
        <taxon>Bacillota</taxon>
        <taxon>Clostridia</taxon>
        <taxon>Lachnospirales</taxon>
        <taxon>Natranaerovirgaceae</taxon>
        <taxon>Natranaerovirga</taxon>
    </lineage>
</organism>
<dbReference type="SUPFAM" id="SSF55811">
    <property type="entry name" value="Nudix"/>
    <property type="match status" value="1"/>
</dbReference>
<evidence type="ECO:0000259" key="10">
    <source>
        <dbReference type="PROSITE" id="PS51462"/>
    </source>
</evidence>
<comment type="catalytic activity">
    <reaction evidence="9">
        <text>a 5'-end NAD(+)-phospho-ribonucleoside in mRNA + H2O = a 5'-end phospho-adenosine-phospho-ribonucleoside in mRNA + beta-nicotinamide D-ribonucleotide + 2 H(+)</text>
        <dbReference type="Rhea" id="RHEA:60876"/>
        <dbReference type="Rhea" id="RHEA-COMP:15698"/>
        <dbReference type="Rhea" id="RHEA-COMP:15719"/>
        <dbReference type="ChEBI" id="CHEBI:14649"/>
        <dbReference type="ChEBI" id="CHEBI:15377"/>
        <dbReference type="ChEBI" id="CHEBI:15378"/>
        <dbReference type="ChEBI" id="CHEBI:144029"/>
        <dbReference type="ChEBI" id="CHEBI:144051"/>
    </reaction>
    <physiologicalReaction direction="left-to-right" evidence="9">
        <dbReference type="Rhea" id="RHEA:60877"/>
    </physiologicalReaction>
</comment>
<comment type="caution">
    <text evidence="11">The sequence shown here is derived from an EMBL/GenBank/DDBJ whole genome shotgun (WGS) entry which is preliminary data.</text>
</comment>
<evidence type="ECO:0000256" key="7">
    <source>
        <dbReference type="ARBA" id="ARBA00022842"/>
    </source>
</evidence>
<dbReference type="GO" id="GO:0035529">
    <property type="term" value="F:NADH pyrophosphatase activity"/>
    <property type="evidence" value="ECO:0007669"/>
    <property type="project" value="TreeGrafter"/>
</dbReference>
<dbReference type="Pfam" id="PF09297">
    <property type="entry name" value="Zn_ribbon_NUD"/>
    <property type="match status" value="1"/>
</dbReference>
<sequence>MIQDIFPHQFDNSYRNIEPDEKSYLVFVHEQTVLLKNREQEITLPQFERVHNCGLETNYLFSISGHRFFLVDGRSREDDSSVLRTLLEDGYQFHNVSILREHSPKWMYFAIVTAYQLGNWYHNNRYCGKCGGFLEKSPYERILFCKDCNHIIYPKIQPVVIVGVTHHDRILLTKYVGAQHSKRYALIAGFAEIGETIEETVQREVMEEVGVRVKNIRYYKSQPWALSDTLLFGFFCELDGSEEITMDKNELSVAEWVRRDDILSEQDDISLTSEMIDRFKKERK</sequence>
<evidence type="ECO:0000256" key="1">
    <source>
        <dbReference type="ARBA" id="ARBA00001946"/>
    </source>
</evidence>
<dbReference type="AlphaFoldDB" id="A0A4R1MAM6"/>
<dbReference type="InterPro" id="IPR049734">
    <property type="entry name" value="NudC-like_C"/>
</dbReference>
<comment type="cofactor">
    <cofactor evidence="2">
        <name>Zn(2+)</name>
        <dbReference type="ChEBI" id="CHEBI:29105"/>
    </cofactor>
</comment>
<dbReference type="InterPro" id="IPR015376">
    <property type="entry name" value="Znr_NADH_PPase"/>
</dbReference>
<dbReference type="GO" id="GO:0005829">
    <property type="term" value="C:cytosol"/>
    <property type="evidence" value="ECO:0007669"/>
    <property type="project" value="TreeGrafter"/>
</dbReference>
<dbReference type="PANTHER" id="PTHR42904:SF6">
    <property type="entry name" value="NAD-CAPPED RNA HYDROLASE NUDT12"/>
    <property type="match status" value="1"/>
</dbReference>
<dbReference type="InterPro" id="IPR050241">
    <property type="entry name" value="NAD-cap_RNA_hydrolase_NudC"/>
</dbReference>